<dbReference type="EMBL" id="RDQH01000333">
    <property type="protein sequence ID" value="RXH94221.1"/>
    <property type="molecule type" value="Genomic_DNA"/>
</dbReference>
<evidence type="ECO:0000313" key="3">
    <source>
        <dbReference type="Proteomes" id="UP000290289"/>
    </source>
</evidence>
<dbReference type="AlphaFoldDB" id="A0A498JLM4"/>
<feature type="transmembrane region" description="Helical" evidence="1">
    <location>
        <begin position="124"/>
        <end position="149"/>
    </location>
</feature>
<keyword evidence="1" id="KW-0812">Transmembrane</keyword>
<evidence type="ECO:0000313" key="2">
    <source>
        <dbReference type="EMBL" id="RXH94221.1"/>
    </source>
</evidence>
<keyword evidence="1" id="KW-1133">Transmembrane helix</keyword>
<organism evidence="2 3">
    <name type="scientific">Malus domestica</name>
    <name type="common">Apple</name>
    <name type="synonym">Pyrus malus</name>
    <dbReference type="NCBI Taxonomy" id="3750"/>
    <lineage>
        <taxon>Eukaryota</taxon>
        <taxon>Viridiplantae</taxon>
        <taxon>Streptophyta</taxon>
        <taxon>Embryophyta</taxon>
        <taxon>Tracheophyta</taxon>
        <taxon>Spermatophyta</taxon>
        <taxon>Magnoliopsida</taxon>
        <taxon>eudicotyledons</taxon>
        <taxon>Gunneridae</taxon>
        <taxon>Pentapetalae</taxon>
        <taxon>rosids</taxon>
        <taxon>fabids</taxon>
        <taxon>Rosales</taxon>
        <taxon>Rosaceae</taxon>
        <taxon>Amygdaloideae</taxon>
        <taxon>Maleae</taxon>
        <taxon>Malus</taxon>
    </lineage>
</organism>
<gene>
    <name evidence="2" type="ORF">DVH24_023905</name>
</gene>
<proteinExistence type="predicted"/>
<keyword evidence="1" id="KW-0472">Membrane</keyword>
<keyword evidence="3" id="KW-1185">Reference proteome</keyword>
<sequence length="159" mass="17632">MPAYLLGWNELAGCQANNLAGCKPKESPVELLSTEFESTISCNYSALFYHIARTDCHGSAKRIPDDFSSFPPIPFALFEPPEYPIRKPNSNAPPIPNTVENSCSAHLLSFSVPKKRRRGRSHRVATSFQLPSILNGASVIVTVLLLLQVPFQFIRLDTM</sequence>
<reference evidence="2 3" key="1">
    <citation type="submission" date="2018-10" db="EMBL/GenBank/DDBJ databases">
        <title>A high-quality apple genome assembly.</title>
        <authorList>
            <person name="Hu J."/>
        </authorList>
    </citation>
    <scope>NUCLEOTIDE SEQUENCE [LARGE SCALE GENOMIC DNA]</scope>
    <source>
        <strain evidence="3">cv. HFTH1</strain>
        <tissue evidence="2">Young leaf</tissue>
    </source>
</reference>
<protein>
    <submittedName>
        <fullName evidence="2">Uncharacterized protein</fullName>
    </submittedName>
</protein>
<comment type="caution">
    <text evidence="2">The sequence shown here is derived from an EMBL/GenBank/DDBJ whole genome shotgun (WGS) entry which is preliminary data.</text>
</comment>
<dbReference type="STRING" id="3750.A0A498JLM4"/>
<dbReference type="Proteomes" id="UP000290289">
    <property type="component" value="Chromosome 7"/>
</dbReference>
<evidence type="ECO:0000256" key="1">
    <source>
        <dbReference type="SAM" id="Phobius"/>
    </source>
</evidence>
<accession>A0A498JLM4</accession>
<name>A0A498JLM4_MALDO</name>